<accession>A0A367RSX5</accession>
<proteinExistence type="predicted"/>
<dbReference type="EMBL" id="LXQD01000087">
    <property type="protein sequence ID" value="RCJ38783.1"/>
    <property type="molecule type" value="Genomic_DNA"/>
</dbReference>
<sequence>MSGQSESGNLSKTWHRKVLKEWEIDRLLTDLEARTQQRYRQNTKKDLLLGLLCGYSLKKIGKDLHKDNASVRTGLSNIYRDIETLTGESDKRVKASNLVYILEKHGYRRGVIASPTPNRSIPHNLPAPTYTEFIGREADMRTLLERLSPEHGAHMITVHGIGGVGKTALVLAAAYLCLKSSCENHGVAPRFDAIIFTSAKQQELVPDGILQRQQGQRNLREIFREIANALGDPTIIQSPPNDQFERVRQILSRQRSLMIVDNMETIEDRNQVIEFLYNLPICVKVVITTRERIALLPISLRNLPLDDGLQLIQQQAGEKGITINDEESKLLYDRTGGIPLAIVYALGQVSSGYPLNSVLERLTSATGDVARFCFEQTVQGIKGQPPHQLLMSLAIFPDSPILAAVAEVAGLTASPDSVNVGLARLQQLSLVNLNPETKRYEMLSLTREYALAELAGYPDFEREARRRWVTWYLDFARSYAGEDWEKWIHYNKIEQEEGNLRAVLYWCKDQDHYAQVRDLWLLLNHYANLYAYWDDRLDWLQWLVEQTERRGEWSSLVKIIIRKTWLLIRECSDRSLKQADEMLRRAWVLRDCADLDLCVQADLAENIARLRIRQKNYTDARKWLDIEQSLVIEANLEEQKHIRHYIPVHYHRAVILYREGNYSEAKTLFQEVMQSAEKIHWHRVINSAQNWLADIAIEQSDRDRAQQLLIKGLTVAQRSKNKRRLARYQRSLARWERMWGSTAEAYKLANKAMDSFKHLGMTQDAEEMQFLLNSP</sequence>
<gene>
    <name evidence="2" type="ORF">A6770_12845</name>
</gene>
<dbReference type="SUPFAM" id="SSF48452">
    <property type="entry name" value="TPR-like"/>
    <property type="match status" value="1"/>
</dbReference>
<dbReference type="InterPro" id="IPR041664">
    <property type="entry name" value="AAA_16"/>
</dbReference>
<organism evidence="2 3">
    <name type="scientific">Nostoc minutum NIES-26</name>
    <dbReference type="NCBI Taxonomy" id="1844469"/>
    <lineage>
        <taxon>Bacteria</taxon>
        <taxon>Bacillati</taxon>
        <taxon>Cyanobacteriota</taxon>
        <taxon>Cyanophyceae</taxon>
        <taxon>Nostocales</taxon>
        <taxon>Nostocaceae</taxon>
        <taxon>Nostoc</taxon>
    </lineage>
</organism>
<dbReference type="InterPro" id="IPR011990">
    <property type="entry name" value="TPR-like_helical_dom_sf"/>
</dbReference>
<dbReference type="Gene3D" id="1.25.40.10">
    <property type="entry name" value="Tetratricopeptide repeat domain"/>
    <property type="match status" value="1"/>
</dbReference>
<evidence type="ECO:0000313" key="2">
    <source>
        <dbReference type="EMBL" id="RCJ38783.1"/>
    </source>
</evidence>
<comment type="caution">
    <text evidence="2">The sequence shown here is derived from an EMBL/GenBank/DDBJ whole genome shotgun (WGS) entry which is preliminary data.</text>
</comment>
<dbReference type="Gene3D" id="3.40.50.300">
    <property type="entry name" value="P-loop containing nucleotide triphosphate hydrolases"/>
    <property type="match status" value="1"/>
</dbReference>
<dbReference type="InterPro" id="IPR027417">
    <property type="entry name" value="P-loop_NTPase"/>
</dbReference>
<dbReference type="AlphaFoldDB" id="A0A367RSX5"/>
<name>A0A367RSX5_9NOSO</name>
<protein>
    <submittedName>
        <fullName evidence="2">NB-ARC domain protein</fullName>
    </submittedName>
</protein>
<dbReference type="Pfam" id="PF13191">
    <property type="entry name" value="AAA_16"/>
    <property type="match status" value="1"/>
</dbReference>
<reference evidence="2" key="1">
    <citation type="submission" date="2016-04" db="EMBL/GenBank/DDBJ databases">
        <authorList>
            <person name="Tabuchi Yagui T.R."/>
        </authorList>
    </citation>
    <scope>NUCLEOTIDE SEQUENCE [LARGE SCALE GENOMIC DNA]</scope>
    <source>
        <strain evidence="2">NIES-26</strain>
    </source>
</reference>
<feature type="domain" description="Orc1-like AAA ATPase" evidence="1">
    <location>
        <begin position="132"/>
        <end position="270"/>
    </location>
</feature>
<evidence type="ECO:0000259" key="1">
    <source>
        <dbReference type="Pfam" id="PF13191"/>
    </source>
</evidence>
<dbReference type="SUPFAM" id="SSF52540">
    <property type="entry name" value="P-loop containing nucleoside triphosphate hydrolases"/>
    <property type="match status" value="1"/>
</dbReference>
<dbReference type="GO" id="GO:0043531">
    <property type="term" value="F:ADP binding"/>
    <property type="evidence" value="ECO:0007669"/>
    <property type="project" value="InterPro"/>
</dbReference>
<dbReference type="PANTHER" id="PTHR47691:SF3">
    <property type="entry name" value="HTH-TYPE TRANSCRIPTIONAL REGULATOR RV0890C-RELATED"/>
    <property type="match status" value="1"/>
</dbReference>
<keyword evidence="3" id="KW-1185">Reference proteome</keyword>
<dbReference type="Proteomes" id="UP000252107">
    <property type="component" value="Unassembled WGS sequence"/>
</dbReference>
<dbReference type="PANTHER" id="PTHR47691">
    <property type="entry name" value="REGULATOR-RELATED"/>
    <property type="match status" value="1"/>
</dbReference>
<evidence type="ECO:0000313" key="3">
    <source>
        <dbReference type="Proteomes" id="UP000252107"/>
    </source>
</evidence>